<keyword evidence="1" id="KW-0812">Transmembrane</keyword>
<comment type="caution">
    <text evidence="2">The sequence shown here is derived from an EMBL/GenBank/DDBJ whole genome shotgun (WGS) entry which is preliminary data.</text>
</comment>
<reference evidence="2 3" key="1">
    <citation type="submission" date="2015-09" db="EMBL/GenBank/DDBJ databases">
        <title>Host preference determinants of Valsa canker pathogens revealed by comparative genomics.</title>
        <authorList>
            <person name="Yin Z."/>
            <person name="Huang L."/>
        </authorList>
    </citation>
    <scope>NUCLEOTIDE SEQUENCE [LARGE SCALE GENOMIC DNA]</scope>
    <source>
        <strain evidence="2 3">YSFL</strain>
    </source>
</reference>
<dbReference type="AlphaFoldDB" id="A0A423WIQ5"/>
<keyword evidence="1" id="KW-1133">Transmembrane helix</keyword>
<evidence type="ECO:0000256" key="1">
    <source>
        <dbReference type="SAM" id="Phobius"/>
    </source>
</evidence>
<dbReference type="EMBL" id="LJZO01000003">
    <property type="protein sequence ID" value="ROW03303.1"/>
    <property type="molecule type" value="Genomic_DNA"/>
</dbReference>
<organism evidence="2 3">
    <name type="scientific">Cytospora chrysosperma</name>
    <name type="common">Cytospora canker fungus</name>
    <name type="synonym">Sphaeria chrysosperma</name>
    <dbReference type="NCBI Taxonomy" id="252740"/>
    <lineage>
        <taxon>Eukaryota</taxon>
        <taxon>Fungi</taxon>
        <taxon>Dikarya</taxon>
        <taxon>Ascomycota</taxon>
        <taxon>Pezizomycotina</taxon>
        <taxon>Sordariomycetes</taxon>
        <taxon>Sordariomycetidae</taxon>
        <taxon>Diaporthales</taxon>
        <taxon>Cytosporaceae</taxon>
        <taxon>Cytospora</taxon>
    </lineage>
</organism>
<sequence length="92" mass="9601">MVSSTPGGIDIGVRPSLDGLELLWKAGTRKEGSVITDEGDTALVLAGASIIVVLLLLCGDRMQRSSTSRCVVVVVANATQNPSFRAPGDFEN</sequence>
<proteinExistence type="predicted"/>
<evidence type="ECO:0000313" key="3">
    <source>
        <dbReference type="Proteomes" id="UP000284375"/>
    </source>
</evidence>
<evidence type="ECO:0000313" key="2">
    <source>
        <dbReference type="EMBL" id="ROW03303.1"/>
    </source>
</evidence>
<accession>A0A423WIQ5</accession>
<gene>
    <name evidence="2" type="ORF">VSDG_01359</name>
</gene>
<keyword evidence="1" id="KW-0472">Membrane</keyword>
<dbReference type="Proteomes" id="UP000284375">
    <property type="component" value="Unassembled WGS sequence"/>
</dbReference>
<feature type="transmembrane region" description="Helical" evidence="1">
    <location>
        <begin position="41"/>
        <end position="59"/>
    </location>
</feature>
<protein>
    <submittedName>
        <fullName evidence="2">Uncharacterized protein</fullName>
    </submittedName>
</protein>
<keyword evidence="3" id="KW-1185">Reference proteome</keyword>
<name>A0A423WIQ5_CYTCH</name>